<reference evidence="3" key="2">
    <citation type="submission" date="2015-01" db="EMBL/GenBank/DDBJ databases">
        <title>Evolutionary Origins and Diversification of the Mycorrhizal Mutualists.</title>
        <authorList>
            <consortium name="DOE Joint Genome Institute"/>
            <consortium name="Mycorrhizal Genomics Consortium"/>
            <person name="Kohler A."/>
            <person name="Kuo A."/>
            <person name="Nagy L.G."/>
            <person name="Floudas D."/>
            <person name="Copeland A."/>
            <person name="Barry K.W."/>
            <person name="Cichocki N."/>
            <person name="Veneault-Fourrey C."/>
            <person name="LaButti K."/>
            <person name="Lindquist E.A."/>
            <person name="Lipzen A."/>
            <person name="Lundell T."/>
            <person name="Morin E."/>
            <person name="Murat C."/>
            <person name="Riley R."/>
            <person name="Ohm R."/>
            <person name="Sun H."/>
            <person name="Tunlid A."/>
            <person name="Henrissat B."/>
            <person name="Grigoriev I.V."/>
            <person name="Hibbett D.S."/>
            <person name="Martin F."/>
        </authorList>
    </citation>
    <scope>NUCLEOTIDE SEQUENCE [LARGE SCALE GENOMIC DNA]</scope>
    <source>
        <strain evidence="3">ATCC 200175</strain>
    </source>
</reference>
<evidence type="ECO:0000313" key="3">
    <source>
        <dbReference type="Proteomes" id="UP000053647"/>
    </source>
</evidence>
<feature type="region of interest" description="Disordered" evidence="1">
    <location>
        <begin position="208"/>
        <end position="246"/>
    </location>
</feature>
<reference evidence="2 3" key="1">
    <citation type="submission" date="2014-06" db="EMBL/GenBank/DDBJ databases">
        <authorList>
            <consortium name="DOE Joint Genome Institute"/>
            <person name="Kuo A."/>
            <person name="Kohler A."/>
            <person name="Nagy L.G."/>
            <person name="Floudas D."/>
            <person name="Copeland A."/>
            <person name="Barry K.W."/>
            <person name="Cichocki N."/>
            <person name="Veneault-Fourrey C."/>
            <person name="LaButti K."/>
            <person name="Lindquist E.A."/>
            <person name="Lipzen A."/>
            <person name="Lundell T."/>
            <person name="Morin E."/>
            <person name="Murat C."/>
            <person name="Sun H."/>
            <person name="Tunlid A."/>
            <person name="Henrissat B."/>
            <person name="Grigoriev I.V."/>
            <person name="Hibbett D.S."/>
            <person name="Martin F."/>
            <person name="Nordberg H.P."/>
            <person name="Cantor M.N."/>
            <person name="Hua S.X."/>
        </authorList>
    </citation>
    <scope>NUCLEOTIDE SEQUENCE [LARGE SCALE GENOMIC DNA]</scope>
    <source>
        <strain evidence="2 3">ATCC 200175</strain>
    </source>
</reference>
<name>A0A0C9T3E3_PAXIN</name>
<sequence length="334" mass="37241">MNPHHSSHYSPMLSARATSHRSGTRATTLANPYYPNLPAKLPAIGRDFHLDTFFNPIWMPGPHVFSFTKDGKVAQPKTFQPDPYPGYFADQPLCVAKRLMIGQPGYPSTSYGTTAQRVNAAATRSYADAVKASRSNGLCDVQKPWKNVAITEQDDAEFEAITAASFEKQEKEQPQLKFQHGLEKKKKAVEAKLVYSWPPALSAIEEYDTSGDENEVPELSYSVSPDTSQASEAEESPTIPTPEKRGDRFPFRVLHEKTMPLEEEPLERVVGFERLRRKAPPVLHLDMNEDKNEDVFLFNRVGRMNGEEKGLVGTRVLSPLTAGIPVISATLLRV</sequence>
<feature type="region of interest" description="Disordered" evidence="1">
    <location>
        <begin position="1"/>
        <end position="27"/>
    </location>
</feature>
<gene>
    <name evidence="2" type="ORF">PAXINDRAFT_182797</name>
</gene>
<evidence type="ECO:0000256" key="1">
    <source>
        <dbReference type="SAM" id="MobiDB-lite"/>
    </source>
</evidence>
<accession>A0A0C9T3E3</accession>
<evidence type="ECO:0000313" key="2">
    <source>
        <dbReference type="EMBL" id="KIJ06013.1"/>
    </source>
</evidence>
<dbReference type="AlphaFoldDB" id="A0A0C9T3E3"/>
<dbReference type="EMBL" id="KN820571">
    <property type="protein sequence ID" value="KIJ06013.1"/>
    <property type="molecule type" value="Genomic_DNA"/>
</dbReference>
<feature type="compositionally biased region" description="Polar residues" evidence="1">
    <location>
        <begin position="221"/>
        <end position="231"/>
    </location>
</feature>
<proteinExistence type="predicted"/>
<organism evidence="2 3">
    <name type="scientific">Paxillus involutus ATCC 200175</name>
    <dbReference type="NCBI Taxonomy" id="664439"/>
    <lineage>
        <taxon>Eukaryota</taxon>
        <taxon>Fungi</taxon>
        <taxon>Dikarya</taxon>
        <taxon>Basidiomycota</taxon>
        <taxon>Agaricomycotina</taxon>
        <taxon>Agaricomycetes</taxon>
        <taxon>Agaricomycetidae</taxon>
        <taxon>Boletales</taxon>
        <taxon>Paxilineae</taxon>
        <taxon>Paxillaceae</taxon>
        <taxon>Paxillus</taxon>
    </lineage>
</organism>
<dbReference type="HOGENOM" id="CLU_071876_0_0_1"/>
<dbReference type="OrthoDB" id="2669319at2759"/>
<dbReference type="Proteomes" id="UP000053647">
    <property type="component" value="Unassembled WGS sequence"/>
</dbReference>
<keyword evidence="3" id="KW-1185">Reference proteome</keyword>
<protein>
    <submittedName>
        <fullName evidence="2">Uncharacterized protein</fullName>
    </submittedName>
</protein>